<proteinExistence type="predicted"/>
<evidence type="ECO:0008006" key="3">
    <source>
        <dbReference type="Google" id="ProtNLM"/>
    </source>
</evidence>
<reference evidence="1 2" key="1">
    <citation type="submission" date="2022-12" db="EMBL/GenBank/DDBJ databases">
        <title>Genome Sequence of Deinococcus aquaticus Type Strain PB314.</title>
        <authorList>
            <person name="Albert C."/>
            <person name="Hill J."/>
            <person name="Boren L."/>
            <person name="Scholz-Ng S."/>
            <person name="Fatema N."/>
            <person name="Grosso R."/>
            <person name="Soboslay E."/>
            <person name="Tuohy J."/>
        </authorList>
    </citation>
    <scope>NUCLEOTIDE SEQUENCE [LARGE SCALE GENOMIC DNA]</scope>
    <source>
        <strain evidence="1 2">PB-314</strain>
    </source>
</reference>
<gene>
    <name evidence="1" type="ORF">M8445_00560</name>
</gene>
<protein>
    <recommendedName>
        <fullName evidence="3">Damage-inducible protein DinB</fullName>
    </recommendedName>
</protein>
<dbReference type="InterPro" id="IPR034660">
    <property type="entry name" value="DinB/YfiT-like"/>
</dbReference>
<organism evidence="1 2">
    <name type="scientific">Deinococcus aquaticus</name>
    <dbReference type="NCBI Taxonomy" id="328692"/>
    <lineage>
        <taxon>Bacteria</taxon>
        <taxon>Thermotogati</taxon>
        <taxon>Deinococcota</taxon>
        <taxon>Deinococci</taxon>
        <taxon>Deinococcales</taxon>
        <taxon>Deinococcaceae</taxon>
        <taxon>Deinococcus</taxon>
    </lineage>
</organism>
<dbReference type="Gene3D" id="1.20.120.450">
    <property type="entry name" value="dinb family like domain"/>
    <property type="match status" value="1"/>
</dbReference>
<dbReference type="SUPFAM" id="SSF109854">
    <property type="entry name" value="DinB/YfiT-like putative metalloenzymes"/>
    <property type="match status" value="1"/>
</dbReference>
<name>A0ABY7V1Z4_9DEIO</name>
<evidence type="ECO:0000313" key="1">
    <source>
        <dbReference type="EMBL" id="WDA58745.1"/>
    </source>
</evidence>
<sequence>MTADLLGVLLDSWDRNNRVLVNLLGALPSGGLEARALPGHPTVAQMLTHMAAVRLSLVQENAPEAARPVPEREWAPETDPDVIARNLNGSGAAVREAVRGRTGSGRMHDDRYDHPLLLIRTPIEWLAKPFNPSGREEEQNGLREWSWQLGALLSC</sequence>
<evidence type="ECO:0000313" key="2">
    <source>
        <dbReference type="Proteomes" id="UP001217044"/>
    </source>
</evidence>
<keyword evidence="2" id="KW-1185">Reference proteome</keyword>
<dbReference type="Proteomes" id="UP001217044">
    <property type="component" value="Chromosome"/>
</dbReference>
<dbReference type="RefSeq" id="WP_273988936.1">
    <property type="nucleotide sequence ID" value="NZ_BAABQT010000001.1"/>
</dbReference>
<accession>A0ABY7V1Z4</accession>
<dbReference type="EMBL" id="CP115165">
    <property type="protein sequence ID" value="WDA58745.1"/>
    <property type="molecule type" value="Genomic_DNA"/>
</dbReference>